<reference evidence="3" key="1">
    <citation type="journal article" date="2019" name="Int. J. Syst. Evol. Microbiol.">
        <title>The Global Catalogue of Microorganisms (GCM) 10K type strain sequencing project: providing services to taxonomists for standard genome sequencing and annotation.</title>
        <authorList>
            <consortium name="The Broad Institute Genomics Platform"/>
            <consortium name="The Broad Institute Genome Sequencing Center for Infectious Disease"/>
            <person name="Wu L."/>
            <person name="Ma J."/>
        </authorList>
    </citation>
    <scope>NUCLEOTIDE SEQUENCE [LARGE SCALE GENOMIC DNA]</scope>
    <source>
        <strain evidence="3">JCM 18283</strain>
    </source>
</reference>
<feature type="domain" description="DUF6268" evidence="1">
    <location>
        <begin position="87"/>
        <end position="310"/>
    </location>
</feature>
<accession>A0ABP9FVF9</accession>
<proteinExistence type="predicted"/>
<dbReference type="Proteomes" id="UP001501436">
    <property type="component" value="Unassembled WGS sequence"/>
</dbReference>
<comment type="caution">
    <text evidence="2">The sequence shown here is derived from an EMBL/GenBank/DDBJ whole genome shotgun (WGS) entry which is preliminary data.</text>
</comment>
<keyword evidence="3" id="KW-1185">Reference proteome</keyword>
<dbReference type="InterPro" id="IPR046235">
    <property type="entry name" value="DUF6268"/>
</dbReference>
<evidence type="ECO:0000259" key="1">
    <source>
        <dbReference type="Pfam" id="PF19783"/>
    </source>
</evidence>
<evidence type="ECO:0000313" key="2">
    <source>
        <dbReference type="EMBL" id="GAA4919173.1"/>
    </source>
</evidence>
<dbReference type="EMBL" id="BAABJI010000002">
    <property type="protein sequence ID" value="GAA4919173.1"/>
    <property type="molecule type" value="Genomic_DNA"/>
</dbReference>
<name>A0ABP9FVF9_9SPHI</name>
<organism evidence="2 3">
    <name type="scientific">Mucilaginibacter defluvii</name>
    <dbReference type="NCBI Taxonomy" id="1196019"/>
    <lineage>
        <taxon>Bacteria</taxon>
        <taxon>Pseudomonadati</taxon>
        <taxon>Bacteroidota</taxon>
        <taxon>Sphingobacteriia</taxon>
        <taxon>Sphingobacteriales</taxon>
        <taxon>Sphingobacteriaceae</taxon>
        <taxon>Mucilaginibacter</taxon>
    </lineage>
</organism>
<sequence>MKLSTRCLKSTHLIRHFLYSATAFLLVLLTAEASFGQGYVEGVTISYEHMPMKIETLNGEQKFTGNNLKIGTSVPIFLTPNKSEYLIVGGNLEAFNFSGTHPDFDVKRVYSISPTFGYSTMVSKSFNLTALLTPTMNSDYKDIKGSDIKFGAILRGTWKASDNISWKAILGYRRQFYGPQYVVLVGMDWKVNDKWQIFGDVPHSLTASYGVNEKVNAGFNLFVQNSTYGLNKQDRYFEYNTVNPGLFVERYISPKWAVRVTAAYTLIRNMEIYNKTDKAKGFIDFYELGDRKDPINPEVSTGLAFKIGLSYRIIPGKK</sequence>
<dbReference type="Pfam" id="PF19783">
    <property type="entry name" value="DUF6268"/>
    <property type="match status" value="1"/>
</dbReference>
<protein>
    <recommendedName>
        <fullName evidence="1">DUF6268 domain-containing protein</fullName>
    </recommendedName>
</protein>
<evidence type="ECO:0000313" key="3">
    <source>
        <dbReference type="Proteomes" id="UP001501436"/>
    </source>
</evidence>
<dbReference type="RefSeq" id="WP_345331396.1">
    <property type="nucleotide sequence ID" value="NZ_BAABJI010000002.1"/>
</dbReference>
<gene>
    <name evidence="2" type="ORF">GCM10023313_23530</name>
</gene>